<dbReference type="EMBL" id="QGNW01000707">
    <property type="protein sequence ID" value="RVW64733.1"/>
    <property type="molecule type" value="Genomic_DNA"/>
</dbReference>
<dbReference type="PANTHER" id="PTHR33463">
    <property type="entry name" value="NB-ARC DOMAIN-CONTAINING PROTEIN-RELATED"/>
    <property type="match status" value="1"/>
</dbReference>
<dbReference type="SUPFAM" id="SSF52047">
    <property type="entry name" value="RNI-like"/>
    <property type="match status" value="1"/>
</dbReference>
<evidence type="ECO:0000259" key="2">
    <source>
        <dbReference type="Pfam" id="PF23247"/>
    </source>
</evidence>
<comment type="caution">
    <text evidence="3">The sequence shown here is derived from an EMBL/GenBank/DDBJ whole genome shotgun (WGS) entry which is preliminary data.</text>
</comment>
<evidence type="ECO:0000313" key="4">
    <source>
        <dbReference type="Proteomes" id="UP000288805"/>
    </source>
</evidence>
<evidence type="ECO:0000256" key="1">
    <source>
        <dbReference type="ARBA" id="ARBA00022821"/>
    </source>
</evidence>
<dbReference type="Proteomes" id="UP000288805">
    <property type="component" value="Unassembled WGS sequence"/>
</dbReference>
<evidence type="ECO:0000313" key="3">
    <source>
        <dbReference type="EMBL" id="RVW64733.1"/>
    </source>
</evidence>
<gene>
    <name evidence="3" type="ORF">CK203_063139</name>
</gene>
<dbReference type="AlphaFoldDB" id="A0A438FXP3"/>
<keyword evidence="1" id="KW-0611">Plant defense</keyword>
<organism evidence="3 4">
    <name type="scientific">Vitis vinifera</name>
    <name type="common">Grape</name>
    <dbReference type="NCBI Taxonomy" id="29760"/>
    <lineage>
        <taxon>Eukaryota</taxon>
        <taxon>Viridiplantae</taxon>
        <taxon>Streptophyta</taxon>
        <taxon>Embryophyta</taxon>
        <taxon>Tracheophyta</taxon>
        <taxon>Spermatophyta</taxon>
        <taxon>Magnoliopsida</taxon>
        <taxon>eudicotyledons</taxon>
        <taxon>Gunneridae</taxon>
        <taxon>Pentapetalae</taxon>
        <taxon>rosids</taxon>
        <taxon>Vitales</taxon>
        <taxon>Vitaceae</taxon>
        <taxon>Viteae</taxon>
        <taxon>Vitis</taxon>
    </lineage>
</organism>
<dbReference type="Pfam" id="PF23247">
    <property type="entry name" value="LRR_RPS2"/>
    <property type="match status" value="2"/>
</dbReference>
<dbReference type="Gene3D" id="3.80.10.10">
    <property type="entry name" value="Ribonuclease Inhibitor"/>
    <property type="match status" value="1"/>
</dbReference>
<feature type="domain" description="Disease resistance protein At4g27190-like leucine-rich repeats" evidence="2">
    <location>
        <begin position="3"/>
        <end position="54"/>
    </location>
</feature>
<sequence length="253" mass="28184">MALAKLREVQLHDLPELTHLCKENFKRGPRFQNLETLEVWNCDRLISLVPSSVTFQNLATLDVWSCGSLVNLLPPSTAKSLVQLKNLKVGGSDMMKEVVSGGGGEATDEIAFCKLEHIALVCLANLTSFCSGGCTFTFPSLDHLVVEECPKMKVFSQGFSTTPRLERVDVADNEWHWEAPPFKAILSGDFLFSVILIAHSLQQLSSFKTERYGVWASVFYSLLEMGRFRVLIFEIGHTELGCNVIVWVKVLAS</sequence>
<dbReference type="PANTHER" id="PTHR33463:SF136">
    <property type="entry name" value="NB-ARC DOMAIN-CONTAINING PROTEIN"/>
    <property type="match status" value="1"/>
</dbReference>
<protein>
    <recommendedName>
        <fullName evidence="2">Disease resistance protein At4g27190-like leucine-rich repeats domain-containing protein</fullName>
    </recommendedName>
</protein>
<feature type="domain" description="Disease resistance protein At4g27190-like leucine-rich repeats" evidence="2">
    <location>
        <begin position="55"/>
        <end position="153"/>
    </location>
</feature>
<dbReference type="InterPro" id="IPR050905">
    <property type="entry name" value="Plant_NBS-LRR"/>
</dbReference>
<dbReference type="InterPro" id="IPR057135">
    <property type="entry name" value="At4g27190-like_LRR"/>
</dbReference>
<proteinExistence type="predicted"/>
<dbReference type="InterPro" id="IPR032675">
    <property type="entry name" value="LRR_dom_sf"/>
</dbReference>
<name>A0A438FXP3_VITVI</name>
<reference evidence="3 4" key="1">
    <citation type="journal article" date="2018" name="PLoS Genet.">
        <title>Population sequencing reveals clonal diversity and ancestral inbreeding in the grapevine cultivar Chardonnay.</title>
        <authorList>
            <person name="Roach M.J."/>
            <person name="Johnson D.L."/>
            <person name="Bohlmann J."/>
            <person name="van Vuuren H.J."/>
            <person name="Jones S.J."/>
            <person name="Pretorius I.S."/>
            <person name="Schmidt S.A."/>
            <person name="Borneman A.R."/>
        </authorList>
    </citation>
    <scope>NUCLEOTIDE SEQUENCE [LARGE SCALE GENOMIC DNA]</scope>
    <source>
        <strain evidence="4">cv. Chardonnay</strain>
        <tissue evidence="3">Leaf</tissue>
    </source>
</reference>
<accession>A0A438FXP3</accession>